<dbReference type="EMBL" id="SRYX01000020">
    <property type="protein sequence ID" value="TGY38275.1"/>
    <property type="molecule type" value="Genomic_DNA"/>
</dbReference>
<sequence>MAKTLKQRAEEIRNETEEGANTAKRVGGVLVDIVDRIEGEEGLTKQVQDLKQKMSEFIGFTYIENVDFPAEGGTVRIGVKTTCKEWEVT</sequence>
<evidence type="ECO:0000256" key="1">
    <source>
        <dbReference type="SAM" id="MobiDB-lite"/>
    </source>
</evidence>
<dbReference type="RefSeq" id="WP_135999401.1">
    <property type="nucleotide sequence ID" value="NZ_CAOKYF010000013.1"/>
</dbReference>
<gene>
    <name evidence="2" type="ORF">E5353_07200</name>
</gene>
<protein>
    <submittedName>
        <fullName evidence="2">Uncharacterized protein</fullName>
    </submittedName>
</protein>
<reference evidence="2 3" key="1">
    <citation type="submission" date="2019-04" db="EMBL/GenBank/DDBJ databases">
        <title>Microbes associate with the intestines of laboratory mice.</title>
        <authorList>
            <person name="Navarre W."/>
            <person name="Wong E."/>
            <person name="Huang K."/>
            <person name="Tropini C."/>
            <person name="Ng K."/>
            <person name="Yu B."/>
        </authorList>
    </citation>
    <scope>NUCLEOTIDE SEQUENCE [LARGE SCALE GENOMIC DNA]</scope>
    <source>
        <strain evidence="2 3">NM63_1-25</strain>
    </source>
</reference>
<dbReference type="Proteomes" id="UP000309566">
    <property type="component" value="Unassembled WGS sequence"/>
</dbReference>
<accession>A0A4S2DA17</accession>
<proteinExistence type="predicted"/>
<comment type="caution">
    <text evidence="2">The sequence shown here is derived from an EMBL/GenBank/DDBJ whole genome shotgun (WGS) entry which is preliminary data.</text>
</comment>
<evidence type="ECO:0000313" key="3">
    <source>
        <dbReference type="Proteomes" id="UP000309566"/>
    </source>
</evidence>
<name>A0A4S2DA17_9BACE</name>
<evidence type="ECO:0000313" key="2">
    <source>
        <dbReference type="EMBL" id="TGY38275.1"/>
    </source>
</evidence>
<feature type="region of interest" description="Disordered" evidence="1">
    <location>
        <begin position="1"/>
        <end position="22"/>
    </location>
</feature>
<dbReference type="AlphaFoldDB" id="A0A4S2DA17"/>
<feature type="compositionally biased region" description="Basic and acidic residues" evidence="1">
    <location>
        <begin position="7"/>
        <end position="16"/>
    </location>
</feature>
<organism evidence="2 3">
    <name type="scientific">Bacteroides caecimuris</name>
    <dbReference type="NCBI Taxonomy" id="1796613"/>
    <lineage>
        <taxon>Bacteria</taxon>
        <taxon>Pseudomonadati</taxon>
        <taxon>Bacteroidota</taxon>
        <taxon>Bacteroidia</taxon>
        <taxon>Bacteroidales</taxon>
        <taxon>Bacteroidaceae</taxon>
        <taxon>Bacteroides</taxon>
    </lineage>
</organism>